<dbReference type="RefSeq" id="WP_099435141.1">
    <property type="nucleotide sequence ID" value="NZ_WMIA01000011.1"/>
</dbReference>
<dbReference type="InterPro" id="IPR029063">
    <property type="entry name" value="SAM-dependent_MTases_sf"/>
</dbReference>
<accession>A0A844GRX0</accession>
<evidence type="ECO:0000313" key="2">
    <source>
        <dbReference type="EMBL" id="MTF39227.1"/>
    </source>
</evidence>
<organism evidence="2 3">
    <name type="scientific">Cyanobacterium aponinum 0216</name>
    <dbReference type="NCBI Taxonomy" id="2676140"/>
    <lineage>
        <taxon>Bacteria</taxon>
        <taxon>Bacillati</taxon>
        <taxon>Cyanobacteriota</taxon>
        <taxon>Cyanophyceae</taxon>
        <taxon>Oscillatoriophycideae</taxon>
        <taxon>Chroococcales</taxon>
        <taxon>Geminocystaceae</taxon>
        <taxon>Cyanobacterium</taxon>
    </lineage>
</organism>
<dbReference type="GO" id="GO:0008168">
    <property type="term" value="F:methyltransferase activity"/>
    <property type="evidence" value="ECO:0007669"/>
    <property type="project" value="UniProtKB-KW"/>
</dbReference>
<feature type="domain" description="Methyltransferase" evidence="1">
    <location>
        <begin position="142"/>
        <end position="238"/>
    </location>
</feature>
<dbReference type="InterPro" id="IPR050508">
    <property type="entry name" value="Methyltransf_Superfamily"/>
</dbReference>
<evidence type="ECO:0000313" key="3">
    <source>
        <dbReference type="Proteomes" id="UP000437131"/>
    </source>
</evidence>
<dbReference type="Pfam" id="PF13649">
    <property type="entry name" value="Methyltransf_25"/>
    <property type="match status" value="1"/>
</dbReference>
<sequence>MTISATSPETTLSTKIINGLLAIKPLAEFAKNRARNMIIKRAYSIGVNWQENINSLQNHDWEQEINSLTNANISYPEYYLNSFHAYEKGNLQWEAAWELESAAYSVHSTIYSKTPQKEGDRTLRNNYHQVLKEKLAITPQNILDIGCGVGLSTFALKEQYPESKISGLDLSPYFLAVANYQSRQKNQNIQWLHSQAEKTNLPSNSHDLVSAFLIFHELPQLAAKNIIQEAHRVLKTGGYFCMMDMNPQSEVYKKMPRYVFTLLKSTEPYLDEYFSLNMESVFLDAGFEKPSIIPISIRHRTIIARKR</sequence>
<dbReference type="EMBL" id="WMIA01000011">
    <property type="protein sequence ID" value="MTF39227.1"/>
    <property type="molecule type" value="Genomic_DNA"/>
</dbReference>
<protein>
    <submittedName>
        <fullName evidence="2">Methyltransferase domain-containing protein</fullName>
    </submittedName>
</protein>
<dbReference type="Gene3D" id="3.40.50.150">
    <property type="entry name" value="Vaccinia Virus protein VP39"/>
    <property type="match status" value="1"/>
</dbReference>
<evidence type="ECO:0000259" key="1">
    <source>
        <dbReference type="Pfam" id="PF13649"/>
    </source>
</evidence>
<comment type="caution">
    <text evidence="2">The sequence shown here is derived from an EMBL/GenBank/DDBJ whole genome shotgun (WGS) entry which is preliminary data.</text>
</comment>
<dbReference type="GO" id="GO:0032259">
    <property type="term" value="P:methylation"/>
    <property type="evidence" value="ECO:0007669"/>
    <property type="project" value="UniProtKB-KW"/>
</dbReference>
<reference evidence="2 3" key="1">
    <citation type="submission" date="2019-11" db="EMBL/GenBank/DDBJ databases">
        <title>Isolation of a new High Light Tolerant Cyanobacteria.</title>
        <authorList>
            <person name="Dobson Z."/>
            <person name="Vaughn N."/>
            <person name="Vaughn M."/>
            <person name="Fromme P."/>
            <person name="Mazor Y."/>
        </authorList>
    </citation>
    <scope>NUCLEOTIDE SEQUENCE [LARGE SCALE GENOMIC DNA]</scope>
    <source>
        <strain evidence="2 3">0216</strain>
    </source>
</reference>
<dbReference type="PANTHER" id="PTHR42912">
    <property type="entry name" value="METHYLTRANSFERASE"/>
    <property type="match status" value="1"/>
</dbReference>
<dbReference type="AlphaFoldDB" id="A0A844GRX0"/>
<dbReference type="Proteomes" id="UP000437131">
    <property type="component" value="Unassembled WGS sequence"/>
</dbReference>
<proteinExistence type="predicted"/>
<dbReference type="PANTHER" id="PTHR42912:SF68">
    <property type="entry name" value="METHYLTRANSFERASE TYPE 11 DOMAIN-CONTAINING PROTEIN"/>
    <property type="match status" value="1"/>
</dbReference>
<gene>
    <name evidence="2" type="ORF">GGC33_09825</name>
</gene>
<dbReference type="SUPFAM" id="SSF53335">
    <property type="entry name" value="S-adenosyl-L-methionine-dependent methyltransferases"/>
    <property type="match status" value="1"/>
</dbReference>
<keyword evidence="2" id="KW-0808">Transferase</keyword>
<dbReference type="InterPro" id="IPR041698">
    <property type="entry name" value="Methyltransf_25"/>
</dbReference>
<dbReference type="CDD" id="cd02440">
    <property type="entry name" value="AdoMet_MTases"/>
    <property type="match status" value="1"/>
</dbReference>
<name>A0A844GRX0_9CHRO</name>
<keyword evidence="2" id="KW-0489">Methyltransferase</keyword>